<sequence length="181" mass="20803">MNAGLIVPDTNRDRSQANLEPRYLSQWKTERTKVPIQRFTICPEALRPRTKAPRSRKRKCKPSLAVCGIVRIFASGGHSHVQLVQVKERLDIMTELYTQCRLREQDTHEASEVLEAEEEEVPVLRREAIALRELKRGIGVEYARSIPSRTFLGSRETPYGLSNWRKRTVSHIVGVLFPVRS</sequence>
<dbReference type="Proteomes" id="UP001515480">
    <property type="component" value="Unassembled WGS sequence"/>
</dbReference>
<dbReference type="AlphaFoldDB" id="A0AB34K179"/>
<gene>
    <name evidence="1" type="ORF">AB1Y20_015553</name>
</gene>
<name>A0AB34K179_PRYPA</name>
<evidence type="ECO:0000313" key="1">
    <source>
        <dbReference type="EMBL" id="KAL1526862.1"/>
    </source>
</evidence>
<organism evidence="1 2">
    <name type="scientific">Prymnesium parvum</name>
    <name type="common">Toxic golden alga</name>
    <dbReference type="NCBI Taxonomy" id="97485"/>
    <lineage>
        <taxon>Eukaryota</taxon>
        <taxon>Haptista</taxon>
        <taxon>Haptophyta</taxon>
        <taxon>Prymnesiophyceae</taxon>
        <taxon>Prymnesiales</taxon>
        <taxon>Prymnesiaceae</taxon>
        <taxon>Prymnesium</taxon>
    </lineage>
</organism>
<accession>A0AB34K179</accession>
<comment type="caution">
    <text evidence="1">The sequence shown here is derived from an EMBL/GenBank/DDBJ whole genome shotgun (WGS) entry which is preliminary data.</text>
</comment>
<evidence type="ECO:0000313" key="2">
    <source>
        <dbReference type="Proteomes" id="UP001515480"/>
    </source>
</evidence>
<protein>
    <submittedName>
        <fullName evidence="1">Uncharacterized protein</fullName>
    </submittedName>
</protein>
<reference evidence="1 2" key="1">
    <citation type="journal article" date="2024" name="Science">
        <title>Giant polyketide synthase enzymes in the biosynthesis of giant marine polyether toxins.</title>
        <authorList>
            <person name="Fallon T.R."/>
            <person name="Shende V.V."/>
            <person name="Wierzbicki I.H."/>
            <person name="Pendleton A.L."/>
            <person name="Watervoot N.F."/>
            <person name="Auber R.P."/>
            <person name="Gonzalez D.J."/>
            <person name="Wisecaver J.H."/>
            <person name="Moore B.S."/>
        </authorList>
    </citation>
    <scope>NUCLEOTIDE SEQUENCE [LARGE SCALE GENOMIC DNA]</scope>
    <source>
        <strain evidence="1 2">12B1</strain>
    </source>
</reference>
<proteinExistence type="predicted"/>
<dbReference type="EMBL" id="JBGBPQ010000003">
    <property type="protein sequence ID" value="KAL1526862.1"/>
    <property type="molecule type" value="Genomic_DNA"/>
</dbReference>
<keyword evidence="2" id="KW-1185">Reference proteome</keyword>